<protein>
    <submittedName>
        <fullName evidence="2">Membrane protein</fullName>
    </submittedName>
</protein>
<gene>
    <name evidence="2" type="ORF">MNB_SM-4-1279</name>
</gene>
<keyword evidence="1" id="KW-0472">Membrane</keyword>
<evidence type="ECO:0000256" key="1">
    <source>
        <dbReference type="SAM" id="Phobius"/>
    </source>
</evidence>
<dbReference type="EMBL" id="FPHF01000003">
    <property type="protein sequence ID" value="SFV50082.1"/>
    <property type="molecule type" value="Genomic_DNA"/>
</dbReference>
<accession>A0A1W1B987</accession>
<feature type="transmembrane region" description="Helical" evidence="1">
    <location>
        <begin position="25"/>
        <end position="46"/>
    </location>
</feature>
<dbReference type="AlphaFoldDB" id="A0A1W1B987"/>
<keyword evidence="1" id="KW-0812">Transmembrane</keyword>
<organism evidence="2">
    <name type="scientific">hydrothermal vent metagenome</name>
    <dbReference type="NCBI Taxonomy" id="652676"/>
    <lineage>
        <taxon>unclassified sequences</taxon>
        <taxon>metagenomes</taxon>
        <taxon>ecological metagenomes</taxon>
    </lineage>
</organism>
<proteinExistence type="predicted"/>
<reference evidence="2" key="1">
    <citation type="submission" date="2016-10" db="EMBL/GenBank/DDBJ databases">
        <authorList>
            <person name="de Groot N.N."/>
        </authorList>
    </citation>
    <scope>NUCLEOTIDE SEQUENCE</scope>
</reference>
<keyword evidence="1" id="KW-1133">Transmembrane helix</keyword>
<name>A0A1W1B987_9ZZZZ</name>
<sequence length="92" mass="10930">MSDKSDLLDEIDVVLVPRRKLDLNYFIFTLLTLTFIGVFAFPKVYITQQIYYESRDIAKLKREYDTLKEENRIISASVESIRFKNQILDTLF</sequence>
<evidence type="ECO:0000313" key="2">
    <source>
        <dbReference type="EMBL" id="SFV50082.1"/>
    </source>
</evidence>